<accession>A0A8I3A8S3</accession>
<feature type="region of interest" description="Disordered" evidence="3">
    <location>
        <begin position="201"/>
        <end position="228"/>
    </location>
</feature>
<comment type="similarity">
    <text evidence="1">Belongs to the TEC1 family.</text>
</comment>
<dbReference type="AlphaFoldDB" id="A0A8I3A8S3"/>
<protein>
    <recommendedName>
        <fullName evidence="4">TEA domain-containing protein</fullName>
    </recommendedName>
</protein>
<gene>
    <name evidence="5" type="ORF">JVT61DRAFT_2090</name>
</gene>
<evidence type="ECO:0000313" key="6">
    <source>
        <dbReference type="Proteomes" id="UP000683000"/>
    </source>
</evidence>
<dbReference type="Pfam" id="PF01285">
    <property type="entry name" value="TEA"/>
    <property type="match status" value="1"/>
</dbReference>
<dbReference type="PROSITE" id="PS51088">
    <property type="entry name" value="TEA_2"/>
    <property type="match status" value="1"/>
</dbReference>
<proteinExistence type="inferred from homology"/>
<reference evidence="5" key="1">
    <citation type="submission" date="2021-03" db="EMBL/GenBank/DDBJ databases">
        <title>Evolutionary innovations through gain and loss of genes in the ectomycorrhizal Boletales.</title>
        <authorList>
            <person name="Wu G."/>
            <person name="Miyauchi S."/>
            <person name="Morin E."/>
            <person name="Yang Z.-L."/>
            <person name="Xu J."/>
            <person name="Martin F.M."/>
        </authorList>
    </citation>
    <scope>NUCLEOTIDE SEQUENCE</scope>
    <source>
        <strain evidence="5">BR01</strain>
    </source>
</reference>
<feature type="DNA-binding region" description="TEA" evidence="2">
    <location>
        <begin position="30"/>
        <end position="120"/>
    </location>
</feature>
<dbReference type="GO" id="GO:0003700">
    <property type="term" value="F:DNA-binding transcription factor activity"/>
    <property type="evidence" value="ECO:0007669"/>
    <property type="project" value="InterPro"/>
</dbReference>
<name>A0A8I3A8S3_9AGAM</name>
<organism evidence="5 6">
    <name type="scientific">Boletus reticuloceps</name>
    <dbReference type="NCBI Taxonomy" id="495285"/>
    <lineage>
        <taxon>Eukaryota</taxon>
        <taxon>Fungi</taxon>
        <taxon>Dikarya</taxon>
        <taxon>Basidiomycota</taxon>
        <taxon>Agaricomycotina</taxon>
        <taxon>Agaricomycetes</taxon>
        <taxon>Agaricomycetidae</taxon>
        <taxon>Boletales</taxon>
        <taxon>Boletineae</taxon>
        <taxon>Boletaceae</taxon>
        <taxon>Boletoideae</taxon>
        <taxon>Boletus</taxon>
    </lineage>
</organism>
<keyword evidence="6" id="KW-1185">Reference proteome</keyword>
<sequence length="538" mass="59226">MRASRISALYDTEAHLKSLTPQRKHRKLLKDGSSEVWPEDIERIFVQGSYSLPPSPSLHPHTPSLGLREYWESPWATYSRGRSRWRNQFLVDYLHKNGVDRSKKQVASHIQVLRNMWKGEPEYHLVAGGEELFLETTLLPSVKAEDSPDAHLLTPPGLFDDYSPASDRSAGSATSPCPPRSLCTGSSPTVAPTAELTLPHLHGIRADDDGRRIRSLSAPDSHRTDPRRLSPLSSYWTCDLARPPATHSPPSGQYTAIDQTFNFTAHYSPEPSHQPSLSDSPLLFTESSLFSADPSPSPIGMTRLSLWAEGMPSLSLPVDALISSTQPFGQPFQAVLRINLHLPPIDVPLFPALHGFQGSITCTMRPSATVRCSTAIFVRGQCTSRESNLCTLMNADSSSNDQLESVTLLLPDSPLSRSRWLDSTSPTCIVQKIIVNDQVLAVIFYDLDRGQCESMPTAKLVGIQKYHTRPERTPSPQSAYHTDSLLPTYTHMPGQCIPRSSLPNHTSLSYALSAINADTSLSGTSSYSTAFMMPSLLS</sequence>
<feature type="region of interest" description="Disordered" evidence="3">
    <location>
        <begin position="144"/>
        <end position="188"/>
    </location>
</feature>
<comment type="caution">
    <text evidence="5">The sequence shown here is derived from an EMBL/GenBank/DDBJ whole genome shotgun (WGS) entry which is preliminary data.</text>
</comment>
<dbReference type="Gene3D" id="6.10.20.40">
    <property type="entry name" value="TEA/ATTS domain"/>
    <property type="match status" value="1"/>
</dbReference>
<evidence type="ECO:0000256" key="2">
    <source>
        <dbReference type="PROSITE-ProRule" id="PRU00505"/>
    </source>
</evidence>
<evidence type="ECO:0000313" key="5">
    <source>
        <dbReference type="EMBL" id="KAG6376118.1"/>
    </source>
</evidence>
<feature type="domain" description="TEA" evidence="4">
    <location>
        <begin position="30"/>
        <end position="120"/>
    </location>
</feature>
<dbReference type="Proteomes" id="UP000683000">
    <property type="component" value="Unassembled WGS sequence"/>
</dbReference>
<dbReference type="EMBL" id="JAGFBS010000012">
    <property type="protein sequence ID" value="KAG6376118.1"/>
    <property type="molecule type" value="Genomic_DNA"/>
</dbReference>
<evidence type="ECO:0000259" key="4">
    <source>
        <dbReference type="PROSITE" id="PS51088"/>
    </source>
</evidence>
<dbReference type="InterPro" id="IPR038096">
    <property type="entry name" value="TEA/ATTS_sf"/>
</dbReference>
<dbReference type="OrthoDB" id="10006572at2759"/>
<dbReference type="InterPro" id="IPR000818">
    <property type="entry name" value="TEA/ATTS_dom"/>
</dbReference>
<evidence type="ECO:0000256" key="3">
    <source>
        <dbReference type="SAM" id="MobiDB-lite"/>
    </source>
</evidence>
<evidence type="ECO:0000256" key="1">
    <source>
        <dbReference type="ARBA" id="ARBA00008421"/>
    </source>
</evidence>